<evidence type="ECO:0000313" key="2">
    <source>
        <dbReference type="Proteomes" id="UP000032076"/>
    </source>
</evidence>
<reference evidence="1 2" key="1">
    <citation type="submission" date="2015-01" db="EMBL/GenBank/DDBJ databases">
        <title>Draft Genome Sequences of Four Bacillus thermoamylovorans Strains, Isolated From Food Products.</title>
        <authorList>
            <person name="Krawcyk A.O."/>
            <person name="Berendsen E.M."/>
            <person name="Eijlander R.T."/>
            <person name="de Jong A."/>
            <person name="Wells-Bennik M."/>
            <person name="Kuipers O.P."/>
        </authorList>
    </citation>
    <scope>NUCLEOTIDE SEQUENCE [LARGE SCALE GENOMIC DNA]</scope>
    <source>
        <strain evidence="1 2">B4167</strain>
    </source>
</reference>
<proteinExistence type="predicted"/>
<name>A0ABD4A726_9BACI</name>
<accession>A0ABD4A726</accession>
<comment type="caution">
    <text evidence="1">The sequence shown here is derived from an EMBL/GenBank/DDBJ whole genome shotgun (WGS) entry which is preliminary data.</text>
</comment>
<organism evidence="1 2">
    <name type="scientific">Caldibacillus thermoamylovorans</name>
    <dbReference type="NCBI Taxonomy" id="35841"/>
    <lineage>
        <taxon>Bacteria</taxon>
        <taxon>Bacillati</taxon>
        <taxon>Bacillota</taxon>
        <taxon>Bacilli</taxon>
        <taxon>Bacillales</taxon>
        <taxon>Bacillaceae</taxon>
        <taxon>Caldibacillus</taxon>
    </lineage>
</organism>
<dbReference type="EMBL" id="JXLU01000093">
    <property type="protein sequence ID" value="KIO72559.1"/>
    <property type="molecule type" value="Genomic_DNA"/>
</dbReference>
<gene>
    <name evidence="1" type="ORF">B4167_2972</name>
</gene>
<protein>
    <submittedName>
        <fullName evidence="1">Uncharacterized protein</fullName>
    </submittedName>
</protein>
<sequence length="50" mass="5533">MKTLYFQVALIYEKGGMFNMKLEGKVAVVTGAASGMRKAIAQVLQKKVQR</sequence>
<dbReference type="SUPFAM" id="SSF51735">
    <property type="entry name" value="NAD(P)-binding Rossmann-fold domains"/>
    <property type="match status" value="1"/>
</dbReference>
<dbReference type="Proteomes" id="UP000032076">
    <property type="component" value="Unassembled WGS sequence"/>
</dbReference>
<dbReference type="InterPro" id="IPR036291">
    <property type="entry name" value="NAD(P)-bd_dom_sf"/>
</dbReference>
<evidence type="ECO:0000313" key="1">
    <source>
        <dbReference type="EMBL" id="KIO72559.1"/>
    </source>
</evidence>
<dbReference type="AlphaFoldDB" id="A0ABD4A726"/>
<dbReference type="Gene3D" id="3.40.50.720">
    <property type="entry name" value="NAD(P)-binding Rossmann-like Domain"/>
    <property type="match status" value="1"/>
</dbReference>